<keyword evidence="2" id="KW-1133">Transmembrane helix</keyword>
<organism evidence="3 4">
    <name type="scientific">Tenacibaculum jejuense</name>
    <dbReference type="NCBI Taxonomy" id="584609"/>
    <lineage>
        <taxon>Bacteria</taxon>
        <taxon>Pseudomonadati</taxon>
        <taxon>Bacteroidota</taxon>
        <taxon>Flavobacteriia</taxon>
        <taxon>Flavobacteriales</taxon>
        <taxon>Flavobacteriaceae</taxon>
        <taxon>Tenacibaculum</taxon>
    </lineage>
</organism>
<dbReference type="SUPFAM" id="SSF48452">
    <property type="entry name" value="TPR-like"/>
    <property type="match status" value="1"/>
</dbReference>
<name>A0A238UEU5_9FLAO</name>
<accession>A0A238UEU5</accession>
<reference evidence="3 4" key="1">
    <citation type="submission" date="2017-07" db="EMBL/GenBank/DDBJ databases">
        <authorList>
            <person name="Sun Z.S."/>
            <person name="Albrecht U."/>
            <person name="Echele G."/>
            <person name="Lee C.C."/>
        </authorList>
    </citation>
    <scope>NUCLEOTIDE SEQUENCE [LARGE SCALE GENOMIC DNA]</scope>
    <source>
        <strain evidence="4">type strain: KCTC 22618</strain>
    </source>
</reference>
<dbReference type="Proteomes" id="UP000215214">
    <property type="component" value="Chromosome TJEJU"/>
</dbReference>
<evidence type="ECO:0008006" key="5">
    <source>
        <dbReference type="Google" id="ProtNLM"/>
    </source>
</evidence>
<evidence type="ECO:0000313" key="3">
    <source>
        <dbReference type="EMBL" id="SNR17681.1"/>
    </source>
</evidence>
<gene>
    <name evidence="3" type="ORF">TJEJU_4057</name>
</gene>
<proteinExistence type="predicted"/>
<dbReference type="Pfam" id="PF13174">
    <property type="entry name" value="TPR_6"/>
    <property type="match status" value="1"/>
</dbReference>
<dbReference type="InterPro" id="IPR019734">
    <property type="entry name" value="TPR_rpt"/>
</dbReference>
<evidence type="ECO:0000313" key="4">
    <source>
        <dbReference type="Proteomes" id="UP000215214"/>
    </source>
</evidence>
<sequence length="239" mass="28024">MDKLSLIEKYFEGTLSSIEREEFDSLINTDSEFKKDFEFQSNLQKAIHQNEREELKKELQDLEFDITNKVKKKSAFPLLKVAASIVLIFSLGAYFLLNNPASSEDLFREYYSPYENVVQPIVRGESSETIEFKAFLSYEKQEYNEALTLFESAYNNTQKSHLLLYKANCLLSLQQPEQAISALNEYLTKEEIFKDKANWYLGLSYLQLNSKEQAKKYFKNVQELSKYKSKEIEELLNKL</sequence>
<protein>
    <recommendedName>
        <fullName evidence="5">Tetratricopeptide repeat protein</fullName>
    </recommendedName>
</protein>
<dbReference type="EMBL" id="LT899436">
    <property type="protein sequence ID" value="SNR17681.1"/>
    <property type="molecule type" value="Genomic_DNA"/>
</dbReference>
<dbReference type="AlphaFoldDB" id="A0A238UEU5"/>
<dbReference type="InterPro" id="IPR011990">
    <property type="entry name" value="TPR-like_helical_dom_sf"/>
</dbReference>
<feature type="transmembrane region" description="Helical" evidence="2">
    <location>
        <begin position="78"/>
        <end position="97"/>
    </location>
</feature>
<evidence type="ECO:0000256" key="2">
    <source>
        <dbReference type="SAM" id="Phobius"/>
    </source>
</evidence>
<evidence type="ECO:0000256" key="1">
    <source>
        <dbReference type="SAM" id="Coils"/>
    </source>
</evidence>
<keyword evidence="4" id="KW-1185">Reference proteome</keyword>
<dbReference type="Gene3D" id="1.25.40.10">
    <property type="entry name" value="Tetratricopeptide repeat domain"/>
    <property type="match status" value="1"/>
</dbReference>
<dbReference type="KEGG" id="tje:TJEJU_4057"/>
<dbReference type="OrthoDB" id="979271at2"/>
<keyword evidence="2" id="KW-0472">Membrane</keyword>
<keyword evidence="2" id="KW-0812">Transmembrane</keyword>
<keyword evidence="1" id="KW-0175">Coiled coil</keyword>
<feature type="coiled-coil region" evidence="1">
    <location>
        <begin position="45"/>
        <end position="72"/>
    </location>
</feature>
<dbReference type="RefSeq" id="WP_095074869.1">
    <property type="nucleotide sequence ID" value="NZ_LT899436.1"/>
</dbReference>